<dbReference type="RefSeq" id="WP_305994269.1">
    <property type="nucleotide sequence ID" value="NZ_JAVAMP010000021.1"/>
</dbReference>
<keyword evidence="3" id="KW-0663">Pyridoxal phosphate</keyword>
<dbReference type="NCBIfam" id="NF005800">
    <property type="entry name" value="PRK07650.1"/>
    <property type="match status" value="1"/>
</dbReference>
<dbReference type="InterPro" id="IPR043131">
    <property type="entry name" value="BCAT-like_N"/>
</dbReference>
<proteinExistence type="inferred from homology"/>
<dbReference type="Gene3D" id="3.30.470.10">
    <property type="match status" value="1"/>
</dbReference>
<dbReference type="Pfam" id="PF01063">
    <property type="entry name" value="Aminotran_4"/>
    <property type="match status" value="1"/>
</dbReference>
<dbReference type="InterPro" id="IPR050571">
    <property type="entry name" value="Class-IV_PLP-Dep_Aminotrnsfr"/>
</dbReference>
<dbReference type="InterPro" id="IPR036038">
    <property type="entry name" value="Aminotransferase-like"/>
</dbReference>
<comment type="similarity">
    <text evidence="2">Belongs to the class-IV pyridoxal-phosphate-dependent aminotransferase family.</text>
</comment>
<dbReference type="Proteomes" id="UP001231941">
    <property type="component" value="Unassembled WGS sequence"/>
</dbReference>
<dbReference type="SUPFAM" id="SSF56752">
    <property type="entry name" value="D-aminoacid aminotransferase-like PLP-dependent enzymes"/>
    <property type="match status" value="1"/>
</dbReference>
<organism evidence="4 5">
    <name type="scientific">Chengkuizengella axinellae</name>
    <dbReference type="NCBI Taxonomy" id="3064388"/>
    <lineage>
        <taxon>Bacteria</taxon>
        <taxon>Bacillati</taxon>
        <taxon>Bacillota</taxon>
        <taxon>Bacilli</taxon>
        <taxon>Bacillales</taxon>
        <taxon>Paenibacillaceae</taxon>
        <taxon>Chengkuizengella</taxon>
    </lineage>
</organism>
<name>A0ABT9J5S7_9BACL</name>
<evidence type="ECO:0000313" key="5">
    <source>
        <dbReference type="Proteomes" id="UP001231941"/>
    </source>
</evidence>
<sequence length="292" mass="32889">MKVSINGKIVDEKEAVISIFDHGFLYGMGLFETFRTYNGNPFLLEEHLRRLKESCSMIGLKWEYDKKRVLQQIKVLLMSNNLKEGYIRYTVTAGVGHVGLPVNSYDTYNEIIYVKSLSAPNDNLYENGKAIQLLNIPRNTPESGIRLKSLHYMNNILGKKEINETAQDKTAEGLFLTSEGFLAEGIVSNLFFVKDQVSYTPSIDTGILPGVTRANIISKLRKLGIEVIEGHFKWEDLISADEIFITNSIQEIVPITTLYDLNGNEIKVGSGQAGSKTKEWIKDYRMATGGYE</sequence>
<keyword evidence="5" id="KW-1185">Reference proteome</keyword>
<dbReference type="InterPro" id="IPR001544">
    <property type="entry name" value="Aminotrans_IV"/>
</dbReference>
<keyword evidence="4" id="KW-0456">Lyase</keyword>
<dbReference type="PANTHER" id="PTHR42743:SF11">
    <property type="entry name" value="AMINODEOXYCHORISMATE LYASE"/>
    <property type="match status" value="1"/>
</dbReference>
<gene>
    <name evidence="4" type="primary">pabC</name>
    <name evidence="4" type="ORF">Q5Y73_23015</name>
</gene>
<dbReference type="EMBL" id="JAVAMP010000021">
    <property type="protein sequence ID" value="MDP5276972.1"/>
    <property type="molecule type" value="Genomic_DNA"/>
</dbReference>
<accession>A0ABT9J5S7</accession>
<protein>
    <submittedName>
        <fullName evidence="4">Aminodeoxychorismate lyase</fullName>
        <ecNumber evidence="4">4.1.3.38</ecNumber>
    </submittedName>
</protein>
<evidence type="ECO:0000313" key="4">
    <source>
        <dbReference type="EMBL" id="MDP5276972.1"/>
    </source>
</evidence>
<comment type="cofactor">
    <cofactor evidence="1">
        <name>pyridoxal 5'-phosphate</name>
        <dbReference type="ChEBI" id="CHEBI:597326"/>
    </cofactor>
</comment>
<dbReference type="GO" id="GO:0008696">
    <property type="term" value="F:4-amino-4-deoxychorismate lyase activity"/>
    <property type="evidence" value="ECO:0007669"/>
    <property type="project" value="UniProtKB-EC"/>
</dbReference>
<dbReference type="Gene3D" id="3.20.10.10">
    <property type="entry name" value="D-amino Acid Aminotransferase, subunit A, domain 2"/>
    <property type="match status" value="1"/>
</dbReference>
<evidence type="ECO:0000256" key="1">
    <source>
        <dbReference type="ARBA" id="ARBA00001933"/>
    </source>
</evidence>
<dbReference type="InterPro" id="IPR043132">
    <property type="entry name" value="BCAT-like_C"/>
</dbReference>
<evidence type="ECO:0000256" key="2">
    <source>
        <dbReference type="ARBA" id="ARBA00009320"/>
    </source>
</evidence>
<dbReference type="CDD" id="cd00449">
    <property type="entry name" value="PLPDE_IV"/>
    <property type="match status" value="1"/>
</dbReference>
<reference evidence="4 5" key="1">
    <citation type="submission" date="2023-08" db="EMBL/GenBank/DDBJ databases">
        <authorList>
            <person name="Park J.-S."/>
        </authorList>
    </citation>
    <scope>NUCLEOTIDE SEQUENCE [LARGE SCALE GENOMIC DNA]</scope>
    <source>
        <strain evidence="4 5">2205SS18-9</strain>
    </source>
</reference>
<dbReference type="EC" id="4.1.3.38" evidence="4"/>
<dbReference type="PANTHER" id="PTHR42743">
    <property type="entry name" value="AMINO-ACID AMINOTRANSFERASE"/>
    <property type="match status" value="1"/>
</dbReference>
<comment type="caution">
    <text evidence="4">The sequence shown here is derived from an EMBL/GenBank/DDBJ whole genome shotgun (WGS) entry which is preliminary data.</text>
</comment>
<evidence type="ECO:0000256" key="3">
    <source>
        <dbReference type="ARBA" id="ARBA00022898"/>
    </source>
</evidence>